<dbReference type="AlphaFoldDB" id="A0A212JVP1"/>
<evidence type="ECO:0000313" key="6">
    <source>
        <dbReference type="EMBL" id="SBW03521.1"/>
    </source>
</evidence>
<evidence type="ECO:0000256" key="2">
    <source>
        <dbReference type="ARBA" id="ARBA00022692"/>
    </source>
</evidence>
<comment type="subcellular location">
    <subcellularLocation>
        <location evidence="5">Cell membrane</location>
        <topology evidence="5">Multi-pass membrane protein</topology>
    </subcellularLocation>
    <subcellularLocation>
        <location evidence="1">Membrane</location>
        <topology evidence="1">Multi-pass membrane protein</topology>
    </subcellularLocation>
</comment>
<comment type="similarity">
    <text evidence="5">Belongs to the 4-toluene sulfonate uptake permease (TSUP) (TC 2.A.102) family.</text>
</comment>
<dbReference type="PANTHER" id="PTHR43483">
    <property type="entry name" value="MEMBRANE TRANSPORTER PROTEIN HI_0806-RELATED"/>
    <property type="match status" value="1"/>
</dbReference>
<feature type="transmembrane region" description="Helical" evidence="5">
    <location>
        <begin position="180"/>
        <end position="209"/>
    </location>
</feature>
<feature type="transmembrane region" description="Helical" evidence="5">
    <location>
        <begin position="41"/>
        <end position="69"/>
    </location>
</feature>
<keyword evidence="2 5" id="KW-0812">Transmembrane</keyword>
<organism evidence="6">
    <name type="scientific">uncultured delta proteobacterium</name>
    <dbReference type="NCBI Taxonomy" id="34034"/>
    <lineage>
        <taxon>Bacteria</taxon>
        <taxon>Deltaproteobacteria</taxon>
        <taxon>environmental samples</taxon>
    </lineage>
</organism>
<evidence type="ECO:0000256" key="3">
    <source>
        <dbReference type="ARBA" id="ARBA00022989"/>
    </source>
</evidence>
<evidence type="ECO:0000256" key="1">
    <source>
        <dbReference type="ARBA" id="ARBA00004141"/>
    </source>
</evidence>
<dbReference type="InterPro" id="IPR002781">
    <property type="entry name" value="TM_pro_TauE-like"/>
</dbReference>
<keyword evidence="4 5" id="KW-0472">Membrane</keyword>
<gene>
    <name evidence="6" type="ORF">KL86DPRO_20158</name>
</gene>
<protein>
    <recommendedName>
        <fullName evidence="5">Probable membrane transporter protein</fullName>
    </recommendedName>
</protein>
<feature type="transmembrane region" description="Helical" evidence="5">
    <location>
        <begin position="215"/>
        <end position="235"/>
    </location>
</feature>
<feature type="transmembrane region" description="Helical" evidence="5">
    <location>
        <begin position="139"/>
        <end position="159"/>
    </location>
</feature>
<evidence type="ECO:0000256" key="4">
    <source>
        <dbReference type="ARBA" id="ARBA00023136"/>
    </source>
</evidence>
<keyword evidence="5" id="KW-1003">Cell membrane</keyword>
<proteinExistence type="inferred from homology"/>
<sequence>MCSGKKSGPGAALRGDTPLPALLRSAAEECSLPPVLTILAIYLLFGALVGLWAGLMGAGGAVLLVPILHFTLGLQEVDPSLIHHMAIATTMANILFTSCVATYTHHKRGAVPWRTVAWMVPGLLLGSFAGSYGTAFIPAGPLTLFFACFLVYAGVQMFVEVRPKASRHMPGKGGQIAMGMFIGVLSGVLGVGGAALTIPILLICGLPLLPVLASSGAFGFPIAVAGCIGYMLTAWGHPGLPAYSLGYIYLPALLGLVPASMLFASLGVRLAHAMPQKRLRQCIGLLILSMAARMIWKLL</sequence>
<feature type="transmembrane region" description="Helical" evidence="5">
    <location>
        <begin position="247"/>
        <end position="266"/>
    </location>
</feature>
<reference evidence="6" key="1">
    <citation type="submission" date="2016-04" db="EMBL/GenBank/DDBJ databases">
        <authorList>
            <person name="Evans L.H."/>
            <person name="Alamgir A."/>
            <person name="Owens N."/>
            <person name="Weber N.D."/>
            <person name="Virtaneva K."/>
            <person name="Barbian K."/>
            <person name="Babar A."/>
            <person name="Rosenke K."/>
        </authorList>
    </citation>
    <scope>NUCLEOTIDE SEQUENCE</scope>
    <source>
        <strain evidence="6">86</strain>
    </source>
</reference>
<accession>A0A212JVP1</accession>
<dbReference type="PANTHER" id="PTHR43483:SF3">
    <property type="entry name" value="MEMBRANE TRANSPORTER PROTEIN HI_0806-RELATED"/>
    <property type="match status" value="1"/>
</dbReference>
<feature type="transmembrane region" description="Helical" evidence="5">
    <location>
        <begin position="115"/>
        <end position="133"/>
    </location>
</feature>
<dbReference type="GO" id="GO:0005886">
    <property type="term" value="C:plasma membrane"/>
    <property type="evidence" value="ECO:0007669"/>
    <property type="project" value="UniProtKB-SubCell"/>
</dbReference>
<feature type="transmembrane region" description="Helical" evidence="5">
    <location>
        <begin position="81"/>
        <end position="103"/>
    </location>
</feature>
<name>A0A212JVP1_9DELT</name>
<keyword evidence="3 5" id="KW-1133">Transmembrane helix</keyword>
<dbReference type="Pfam" id="PF01925">
    <property type="entry name" value="TauE"/>
    <property type="match status" value="1"/>
</dbReference>
<evidence type="ECO:0000256" key="5">
    <source>
        <dbReference type="RuleBase" id="RU363041"/>
    </source>
</evidence>
<dbReference type="EMBL" id="FLUQ01000002">
    <property type="protein sequence ID" value="SBW03521.1"/>
    <property type="molecule type" value="Genomic_DNA"/>
</dbReference>